<evidence type="ECO:0000313" key="1">
    <source>
        <dbReference type="EMBL" id="UZF85175.1"/>
    </source>
</evidence>
<gene>
    <name evidence="1" type="ORF">NWE54_15195</name>
</gene>
<name>A0A9E7ZZT2_9HYPH</name>
<dbReference type="EMBL" id="CP102774">
    <property type="protein sequence ID" value="UZF85175.1"/>
    <property type="molecule type" value="Genomic_DNA"/>
</dbReference>
<accession>A0A9E7ZZT2</accession>
<dbReference type="AlphaFoldDB" id="A0A9E7ZZT2"/>
<sequence>MAAQANQTIIDQISIIPPEFALFFEHNPGCRPGKRPLISTECQWLEGCGYRKGAAFLPQGRAI</sequence>
<proteinExistence type="predicted"/>
<reference evidence="1" key="1">
    <citation type="submission" date="2022-08" db="EMBL/GenBank/DDBJ databases">
        <title>Complete Genome Sequences of 2 Bosea sp. soil isolates.</title>
        <authorList>
            <person name="Alvarez Arevalo M."/>
            <person name="Sterndorff E.B."/>
            <person name="Faurdal D."/>
            <person name="Joergensen T.S."/>
            <person name="Weber T."/>
        </authorList>
    </citation>
    <scope>NUCLEOTIDE SEQUENCE</scope>
    <source>
        <strain evidence="1">NBC_00436</strain>
    </source>
</reference>
<protein>
    <submittedName>
        <fullName evidence="1">Uncharacterized protein</fullName>
    </submittedName>
</protein>
<organism evidence="1">
    <name type="scientific">Bosea sp. NBC_00436</name>
    <dbReference type="NCBI Taxonomy" id="2969620"/>
    <lineage>
        <taxon>Bacteria</taxon>
        <taxon>Pseudomonadati</taxon>
        <taxon>Pseudomonadota</taxon>
        <taxon>Alphaproteobacteria</taxon>
        <taxon>Hyphomicrobiales</taxon>
        <taxon>Boseaceae</taxon>
        <taxon>Bosea</taxon>
    </lineage>
</organism>